<evidence type="ECO:0000313" key="1">
    <source>
        <dbReference type="EMBL" id="EON77579.1"/>
    </source>
</evidence>
<gene>
    <name evidence="1" type="ORF">ADIS_1798</name>
</gene>
<evidence type="ECO:0000313" key="2">
    <source>
        <dbReference type="Proteomes" id="UP000013909"/>
    </source>
</evidence>
<name>R7ZUC3_9BACT</name>
<keyword evidence="2" id="KW-1185">Reference proteome</keyword>
<proteinExistence type="predicted"/>
<organism evidence="1 2">
    <name type="scientific">Lunatimonas lonarensis</name>
    <dbReference type="NCBI Taxonomy" id="1232681"/>
    <lineage>
        <taxon>Bacteria</taxon>
        <taxon>Pseudomonadati</taxon>
        <taxon>Bacteroidota</taxon>
        <taxon>Cytophagia</taxon>
        <taxon>Cytophagales</taxon>
        <taxon>Cyclobacteriaceae</taxon>
    </lineage>
</organism>
<dbReference type="RefSeq" id="WP_010853936.1">
    <property type="nucleotide sequence ID" value="NZ_AQHR01000050.1"/>
</dbReference>
<dbReference type="EMBL" id="AQHR01000050">
    <property type="protein sequence ID" value="EON77579.1"/>
    <property type="molecule type" value="Genomic_DNA"/>
</dbReference>
<dbReference type="Proteomes" id="UP000013909">
    <property type="component" value="Unassembled WGS sequence"/>
</dbReference>
<accession>R7ZUC3</accession>
<comment type="caution">
    <text evidence="1">The sequence shown here is derived from an EMBL/GenBank/DDBJ whole genome shotgun (WGS) entry which is preliminary data.</text>
</comment>
<sequence>MLSWQKVDIYPIETRIPEDSAGLVNMSDVIDGVWYVKLGDTPPDLMSDF</sequence>
<reference evidence="1 2" key="1">
    <citation type="submission" date="2013-02" db="EMBL/GenBank/DDBJ databases">
        <title>A novel strain isolated from Lonar lake, Maharashtra, India.</title>
        <authorList>
            <person name="Singh A."/>
        </authorList>
    </citation>
    <scope>NUCLEOTIDE SEQUENCE [LARGE SCALE GENOMIC DNA]</scope>
    <source>
        <strain evidence="1 2">AK24</strain>
    </source>
</reference>
<dbReference type="AlphaFoldDB" id="R7ZUC3"/>
<protein>
    <submittedName>
        <fullName evidence="1">Uncharacterized protein</fullName>
    </submittedName>
</protein>